<dbReference type="EMBL" id="BMOU01000001">
    <property type="protein sequence ID" value="GGN85194.1"/>
    <property type="molecule type" value="Genomic_DNA"/>
</dbReference>
<keyword evidence="4" id="KW-1185">Reference proteome</keyword>
<proteinExistence type="predicted"/>
<evidence type="ECO:0000259" key="2">
    <source>
        <dbReference type="Pfam" id="PF26226"/>
    </source>
</evidence>
<reference evidence="3" key="2">
    <citation type="submission" date="2020-09" db="EMBL/GenBank/DDBJ databases">
        <authorList>
            <person name="Sun Q."/>
            <person name="Ohkuma M."/>
        </authorList>
    </citation>
    <scope>NUCLEOTIDE SEQUENCE</scope>
    <source>
        <strain evidence="3">JCM 17820</strain>
    </source>
</reference>
<organism evidence="3 4">
    <name type="scientific">Haloarcula pellucida</name>
    <dbReference type="NCBI Taxonomy" id="1427151"/>
    <lineage>
        <taxon>Archaea</taxon>
        <taxon>Methanobacteriati</taxon>
        <taxon>Methanobacteriota</taxon>
        <taxon>Stenosarchaea group</taxon>
        <taxon>Halobacteria</taxon>
        <taxon>Halobacteriales</taxon>
        <taxon>Haloarculaceae</taxon>
        <taxon>Haloarcula</taxon>
    </lineage>
</organism>
<sequence>MSESDDTHRPADAPETVAEAEAELPSWDDEYLQRVADRLKFNYDLQRDYAAGGERFEMYGRLYVESQKQFLHQSINWANYETVEHLFVRRADGVSEADLDALVELGHDLAEEWIEPSEEHQGTDFTFVLVVPDVPENVRSYVDGFRDRTLLKYGYYGAYEVNLAVVAPDREDAVGSTEADVTAAFELWRDLEAGPSGLLGRLRAWLG</sequence>
<dbReference type="InterPro" id="IPR058365">
    <property type="entry name" value="DUF8052"/>
</dbReference>
<comment type="caution">
    <text evidence="3">The sequence shown here is derived from an EMBL/GenBank/DDBJ whole genome shotgun (WGS) entry which is preliminary data.</text>
</comment>
<dbReference type="Proteomes" id="UP000605784">
    <property type="component" value="Unassembled WGS sequence"/>
</dbReference>
<protein>
    <recommendedName>
        <fullName evidence="2">DUF8052 domain-containing protein</fullName>
    </recommendedName>
</protein>
<dbReference type="RefSeq" id="WP_229783058.1">
    <property type="nucleotide sequence ID" value="NZ_BMOU01000001.1"/>
</dbReference>
<gene>
    <name evidence="3" type="ORF">GCM10009030_01390</name>
</gene>
<dbReference type="AlphaFoldDB" id="A0A830GGG0"/>
<accession>A0A830GGG0</accession>
<feature type="compositionally biased region" description="Basic and acidic residues" evidence="1">
    <location>
        <begin position="1"/>
        <end position="12"/>
    </location>
</feature>
<dbReference type="Pfam" id="PF26226">
    <property type="entry name" value="DUF8052"/>
    <property type="match status" value="1"/>
</dbReference>
<reference evidence="3" key="1">
    <citation type="journal article" date="2014" name="Int. J. Syst. Evol. Microbiol.">
        <title>Complete genome sequence of Corynebacterium casei LMG S-19264T (=DSM 44701T), isolated from a smear-ripened cheese.</title>
        <authorList>
            <consortium name="US DOE Joint Genome Institute (JGI-PGF)"/>
            <person name="Walter F."/>
            <person name="Albersmeier A."/>
            <person name="Kalinowski J."/>
            <person name="Ruckert C."/>
        </authorList>
    </citation>
    <scope>NUCLEOTIDE SEQUENCE</scope>
    <source>
        <strain evidence="3">JCM 17820</strain>
    </source>
</reference>
<name>A0A830GGG0_9EURY</name>
<evidence type="ECO:0000313" key="4">
    <source>
        <dbReference type="Proteomes" id="UP000605784"/>
    </source>
</evidence>
<feature type="domain" description="DUF8052" evidence="2">
    <location>
        <begin position="29"/>
        <end position="186"/>
    </location>
</feature>
<evidence type="ECO:0000313" key="3">
    <source>
        <dbReference type="EMBL" id="GGN85194.1"/>
    </source>
</evidence>
<feature type="region of interest" description="Disordered" evidence="1">
    <location>
        <begin position="1"/>
        <end position="23"/>
    </location>
</feature>
<evidence type="ECO:0000256" key="1">
    <source>
        <dbReference type="SAM" id="MobiDB-lite"/>
    </source>
</evidence>